<dbReference type="RefSeq" id="WP_346225024.1">
    <property type="nucleotide sequence ID" value="NZ_JBDJAW010000004.1"/>
</dbReference>
<gene>
    <name evidence="1" type="ORF">AAH991_07545</name>
</gene>
<accession>A0ABV0AJV6</accession>
<comment type="caution">
    <text evidence="1">The sequence shown here is derived from an EMBL/GenBank/DDBJ whole genome shotgun (WGS) entry which is preliminary data.</text>
</comment>
<dbReference type="EMBL" id="JBDJAW010000004">
    <property type="protein sequence ID" value="MEN3534950.1"/>
    <property type="molecule type" value="Genomic_DNA"/>
</dbReference>
<protein>
    <submittedName>
        <fullName evidence="1">Uncharacterized protein</fullName>
    </submittedName>
</protein>
<dbReference type="Gene3D" id="3.60.15.10">
    <property type="entry name" value="Ribonuclease Z/Hydroxyacylglutathione hydrolase-like"/>
    <property type="match status" value="1"/>
</dbReference>
<keyword evidence="2" id="KW-1185">Reference proteome</keyword>
<evidence type="ECO:0000313" key="2">
    <source>
        <dbReference type="Proteomes" id="UP001447516"/>
    </source>
</evidence>
<sequence>MLKPTIAATRFTDPWFTARWSLRRGEPLGLRVAESPPLAAIVVTSPAADHRDPRGLRPFPHEGSTPLYVPRWTKAPGFRRAEQVRRGETREVAGASALGATVPVPVRDAHGHHPLPVLFRTTGTASDPIALAEPDLTVVGLPTGERWEPAR</sequence>
<dbReference type="InterPro" id="IPR036866">
    <property type="entry name" value="RibonucZ/Hydroxyglut_hydro"/>
</dbReference>
<proteinExistence type="predicted"/>
<organism evidence="1 2">
    <name type="scientific">Microbispora maris</name>
    <dbReference type="NCBI Taxonomy" id="3144104"/>
    <lineage>
        <taxon>Bacteria</taxon>
        <taxon>Bacillati</taxon>
        <taxon>Actinomycetota</taxon>
        <taxon>Actinomycetes</taxon>
        <taxon>Streptosporangiales</taxon>
        <taxon>Streptosporangiaceae</taxon>
        <taxon>Microbispora</taxon>
    </lineage>
</organism>
<reference evidence="1 2" key="1">
    <citation type="submission" date="2024-05" db="EMBL/GenBank/DDBJ databases">
        <title>Microbispora sp.ZYX-F-249.</title>
        <authorList>
            <person name="Xie H."/>
        </authorList>
    </citation>
    <scope>NUCLEOTIDE SEQUENCE [LARGE SCALE GENOMIC DNA]</scope>
    <source>
        <strain evidence="1 2">ZYX-F-249</strain>
    </source>
</reference>
<evidence type="ECO:0000313" key="1">
    <source>
        <dbReference type="EMBL" id="MEN3534950.1"/>
    </source>
</evidence>
<name>A0ABV0AJV6_9ACTN</name>
<dbReference type="Proteomes" id="UP001447516">
    <property type="component" value="Unassembled WGS sequence"/>
</dbReference>